<accession>A0A8H7EMT2</accession>
<dbReference type="AlphaFoldDB" id="A0A8H7EMT2"/>
<proteinExistence type="predicted"/>
<dbReference type="GeneID" id="62198704"/>
<protein>
    <recommendedName>
        <fullName evidence="1">Heterokaryon incompatibility domain-containing protein</fullName>
    </recommendedName>
</protein>
<dbReference type="EMBL" id="JAAABM010000001">
    <property type="protein sequence ID" value="KAF7681503.1"/>
    <property type="molecule type" value="Genomic_DNA"/>
</dbReference>
<reference evidence="2" key="2">
    <citation type="submission" date="2020-08" db="EMBL/GenBank/DDBJ databases">
        <title>Draft Genome Sequence of Cumin Blight Pathogen Alternaria burnsii.</title>
        <authorList>
            <person name="Feng Z."/>
        </authorList>
    </citation>
    <scope>NUCLEOTIDE SEQUENCE</scope>
    <source>
        <strain evidence="2">CBS107.38</strain>
    </source>
</reference>
<name>A0A8H7EMT2_9PLEO</name>
<gene>
    <name evidence="2" type="ORF">GT037_000479</name>
</gene>
<reference evidence="2" key="1">
    <citation type="submission" date="2020-01" db="EMBL/GenBank/DDBJ databases">
        <authorList>
            <person name="Feng Z.H.Z."/>
        </authorList>
    </citation>
    <scope>NUCLEOTIDE SEQUENCE</scope>
    <source>
        <strain evidence="2">CBS107.38</strain>
    </source>
</reference>
<dbReference type="Proteomes" id="UP000596902">
    <property type="component" value="Unassembled WGS sequence"/>
</dbReference>
<feature type="domain" description="Heterokaryon incompatibility" evidence="1">
    <location>
        <begin position="57"/>
        <end position="137"/>
    </location>
</feature>
<keyword evidence="3" id="KW-1185">Reference proteome</keyword>
<dbReference type="InterPro" id="IPR010730">
    <property type="entry name" value="HET"/>
</dbReference>
<dbReference type="Pfam" id="PF06985">
    <property type="entry name" value="HET"/>
    <property type="match status" value="1"/>
</dbReference>
<dbReference type="RefSeq" id="XP_038791382.1">
    <property type="nucleotide sequence ID" value="XM_038925526.1"/>
</dbReference>
<evidence type="ECO:0000313" key="2">
    <source>
        <dbReference type="EMBL" id="KAF7681503.1"/>
    </source>
</evidence>
<evidence type="ECO:0000259" key="1">
    <source>
        <dbReference type="Pfam" id="PF06985"/>
    </source>
</evidence>
<sequence length="137" mass="15218">MCSEIQRYLIGEEEVRLAERLIMVSSEMASEVSYPAEYEEVIVKVNCSVQALTVSFVHQQDSSDKHIQIQQMDVIYASAQITLIAAAGEDCAYGLPGIGRERKLHELVVAIDSVTVTSEPNPVGCRISKSKWSTRAW</sequence>
<organism evidence="2 3">
    <name type="scientific">Alternaria burnsii</name>
    <dbReference type="NCBI Taxonomy" id="1187904"/>
    <lineage>
        <taxon>Eukaryota</taxon>
        <taxon>Fungi</taxon>
        <taxon>Dikarya</taxon>
        <taxon>Ascomycota</taxon>
        <taxon>Pezizomycotina</taxon>
        <taxon>Dothideomycetes</taxon>
        <taxon>Pleosporomycetidae</taxon>
        <taxon>Pleosporales</taxon>
        <taxon>Pleosporineae</taxon>
        <taxon>Pleosporaceae</taxon>
        <taxon>Alternaria</taxon>
        <taxon>Alternaria sect. Alternaria</taxon>
    </lineage>
</organism>
<evidence type="ECO:0000313" key="3">
    <source>
        <dbReference type="Proteomes" id="UP000596902"/>
    </source>
</evidence>
<comment type="caution">
    <text evidence="2">The sequence shown here is derived from an EMBL/GenBank/DDBJ whole genome shotgun (WGS) entry which is preliminary data.</text>
</comment>